<evidence type="ECO:0000313" key="2">
    <source>
        <dbReference type="Proteomes" id="UP000785679"/>
    </source>
</evidence>
<sequence length="377" mass="43984">MESRKRQNPAMQNCFTEQTMPPQMFLQTSDFFGTTTKSKHMRTKPQQGKKILEQQNLGAGEFDAGFNCNISGQAVTLLCETCCQLLCQSCASLHGSHDIRLCDISRYFSEKDALSKDLASLNKQSEQQMSSYTINLDMNNRQLKQDSIEQIKTHLFNHQKQALQNYERQINPIFSPSIFTSSFNQAQYFPQQSRTHHYQRNQFSREQAVTYDRVVKFQEDLMRRKIQDYKEKLSSQIKKLSDQTIQLFSTGNQRQGDGFDASVLDYNSEQIVVHDTRLPDCSYLCQAHQEYMSIFNFGVIHVNLRSKRVVKFLVSDPQKLILDDLKDSFVKRDYLSTFQLMYDQSENLSTLTRILKELYDWHFIKLTQTSKQHLALS</sequence>
<dbReference type="Proteomes" id="UP000785679">
    <property type="component" value="Unassembled WGS sequence"/>
</dbReference>
<gene>
    <name evidence="1" type="ORF">FGO68_gene5947</name>
</gene>
<reference evidence="1" key="1">
    <citation type="submission" date="2019-06" db="EMBL/GenBank/DDBJ databases">
        <authorList>
            <person name="Zheng W."/>
        </authorList>
    </citation>
    <scope>NUCLEOTIDE SEQUENCE</scope>
    <source>
        <strain evidence="1">QDHG01</strain>
    </source>
</reference>
<dbReference type="EMBL" id="RRYP01005174">
    <property type="protein sequence ID" value="TNV82270.1"/>
    <property type="molecule type" value="Genomic_DNA"/>
</dbReference>
<name>A0A8J8NXV0_HALGN</name>
<evidence type="ECO:0000313" key="1">
    <source>
        <dbReference type="EMBL" id="TNV82270.1"/>
    </source>
</evidence>
<accession>A0A8J8NXV0</accession>
<keyword evidence="2" id="KW-1185">Reference proteome</keyword>
<protein>
    <submittedName>
        <fullName evidence="1">Uncharacterized protein</fullName>
    </submittedName>
</protein>
<dbReference type="AlphaFoldDB" id="A0A8J8NXV0"/>
<comment type="caution">
    <text evidence="1">The sequence shown here is derived from an EMBL/GenBank/DDBJ whole genome shotgun (WGS) entry which is preliminary data.</text>
</comment>
<proteinExistence type="predicted"/>
<organism evidence="1 2">
    <name type="scientific">Halteria grandinella</name>
    <dbReference type="NCBI Taxonomy" id="5974"/>
    <lineage>
        <taxon>Eukaryota</taxon>
        <taxon>Sar</taxon>
        <taxon>Alveolata</taxon>
        <taxon>Ciliophora</taxon>
        <taxon>Intramacronucleata</taxon>
        <taxon>Spirotrichea</taxon>
        <taxon>Stichotrichia</taxon>
        <taxon>Sporadotrichida</taxon>
        <taxon>Halteriidae</taxon>
        <taxon>Halteria</taxon>
    </lineage>
</organism>